<gene>
    <name evidence="3" type="ORF">P3T76_004494</name>
</gene>
<feature type="compositionally biased region" description="Polar residues" evidence="2">
    <location>
        <begin position="666"/>
        <end position="675"/>
    </location>
</feature>
<comment type="caution">
    <text evidence="3">The sequence shown here is derived from an EMBL/GenBank/DDBJ whole genome shotgun (WGS) entry which is preliminary data.</text>
</comment>
<proteinExistence type="predicted"/>
<protein>
    <submittedName>
        <fullName evidence="3">Uncharacterized protein</fullName>
    </submittedName>
</protein>
<feature type="compositionally biased region" description="Polar residues" evidence="2">
    <location>
        <begin position="514"/>
        <end position="527"/>
    </location>
</feature>
<feature type="coiled-coil region" evidence="1">
    <location>
        <begin position="1401"/>
        <end position="1460"/>
    </location>
</feature>
<feature type="region of interest" description="Disordered" evidence="2">
    <location>
        <begin position="658"/>
        <end position="692"/>
    </location>
</feature>
<keyword evidence="4" id="KW-1185">Reference proteome</keyword>
<evidence type="ECO:0000313" key="4">
    <source>
        <dbReference type="Proteomes" id="UP001259832"/>
    </source>
</evidence>
<feature type="region of interest" description="Disordered" evidence="2">
    <location>
        <begin position="133"/>
        <end position="158"/>
    </location>
</feature>
<feature type="coiled-coil region" evidence="1">
    <location>
        <begin position="1506"/>
        <end position="1583"/>
    </location>
</feature>
<organism evidence="3 4">
    <name type="scientific">Phytophthora citrophthora</name>
    <dbReference type="NCBI Taxonomy" id="4793"/>
    <lineage>
        <taxon>Eukaryota</taxon>
        <taxon>Sar</taxon>
        <taxon>Stramenopiles</taxon>
        <taxon>Oomycota</taxon>
        <taxon>Peronosporomycetes</taxon>
        <taxon>Peronosporales</taxon>
        <taxon>Peronosporaceae</taxon>
        <taxon>Phytophthora</taxon>
    </lineage>
</organism>
<evidence type="ECO:0000313" key="3">
    <source>
        <dbReference type="EMBL" id="KAK1944582.1"/>
    </source>
</evidence>
<feature type="compositionally biased region" description="Low complexity" evidence="2">
    <location>
        <begin position="144"/>
        <end position="158"/>
    </location>
</feature>
<evidence type="ECO:0000256" key="2">
    <source>
        <dbReference type="SAM" id="MobiDB-lite"/>
    </source>
</evidence>
<feature type="compositionally biased region" description="Basic and acidic residues" evidence="2">
    <location>
        <begin position="676"/>
        <end position="688"/>
    </location>
</feature>
<feature type="region of interest" description="Disordered" evidence="2">
    <location>
        <begin position="549"/>
        <end position="579"/>
    </location>
</feature>
<feature type="region of interest" description="Disordered" evidence="2">
    <location>
        <begin position="1"/>
        <end position="25"/>
    </location>
</feature>
<feature type="compositionally biased region" description="Polar residues" evidence="2">
    <location>
        <begin position="443"/>
        <end position="465"/>
    </location>
</feature>
<evidence type="ECO:0000256" key="1">
    <source>
        <dbReference type="SAM" id="Coils"/>
    </source>
</evidence>
<name>A0AAD9GTP8_9STRA</name>
<keyword evidence="1" id="KW-0175">Coiled coil</keyword>
<sequence length="2013" mass="232803">MADRTFLWGGGSSSMRRATELGGRRRHDQQRLLVELELDDSLYENSQRLGVENSALYQDERRSTYAGDARHSRHHSNGQHYTVVPKQPLPSRNPRETTTRPLTERQMQQLNARRLSSPYKLKQEVLGTRNDLASQRHHQRFPHSSSTGSLQRVSRSSSLQQTPAGLVIESVQQNIHLRDQVMAHLQQELMGVQPLHRASHMEKNVPQRVVKLLNRMRSLSLAVVEAVVYLSNELGTNLIGATVENDILERDFYGYLLKMASSDTDFLACSPPLQRFFGDFEVNLTRNPFVDGLSLDSSEVLLCSCHQSASSDVLFSSASSSSSSLLRLLTHKLETFSLQAQRFLPRWQILPAERVAAALLHLMDLETRFNAVQMLPRYLQSHSGYRRHLNRPIHQHHELEGNYGTFGGGIAQRLGHKDHQVFRSDHDLPRSNTYVVEAWAGSPTANSSTGGKSASNQPSLAQSTDDCSRRLLSIPRESRGPSAQDEVVKPLLPSQAWIPPTNSIDFASVRANASLKSSGSPLPSTARNIPGADVGNEESAQLVLPQATKDMMAAAKSSSRSEGTASEKKDRSAKEKHNPVVDVGVQMSVRSTTKEAVDVGIQMTQRNRATVATTQTTNRSVISTSVRSLYDEGLHVRHDYFEEDIAVGIHVSQLSTATATTTQTSHRSANSISARSRQDEGTRERDDTTSGLVVSLSQPEIDATGDFLRSPALLPNASESLELVEHLSSVGSDDLLVVNSTEPVFLVPPMVKPLVLSRTAMEGGNRDLDASATANQVTIPVQSGGEAEQGNEDTYECDFEYSSNEALSSIAMALQMLPNFTLLAPESALVNDVLKPEEAIPVIETASLMSIRAQQPLMELTDNIQVCTPMQTLLEDDMSMEHVVTEPEGVKQSEEAPPLEDEFSYSSSSAISNIAMALSLLPGASRDDIFSVPEVESELEIPLEANSPRISTYRSIGPRLQELTRAAAGEFFMEEALDYGPLVSARSDVLANQQIYPVSSSFFSCGPSHTTGIPANPPPLSFHTNGSVENCDQGILCEIPSVLNRELERSDPTSSRSVVLAATSYQGDGESEQSDFSRIFELCRDIQGTAFDMSHWVSHREVKDQIQSFAQPYSSLMGYTSPVKSDNAPKYLERELKMLRRNLAWWKIWVVDHKRAKVVVRRLVARRKVRQFVNYHHWRRLQARMKEESDRQFHAASRIQRNWKIYCYRRGVSARKDTFRVVHMAFYRAKFYVNISKRRRRREYAKEKVVRWWRRQLYHIKKKQQRLDKLSRERERRIRALREIQKFLKEILLRRRLKAAQEMAKNILFKEQLKWTKAKRDVEKSMKLNSKHKKELIADMDARLAELDKKWKAAEDGRLQLLSHHDRVVQQQQQTVEVRRRRLAALKLQMFFRVCHLHKKLHRAEVQKQQYQTRLQEELRVRQLRDFETQKHISQSRTQARVLEKKLDRLAEQAVKADTAHRKVIQDHLARERTDQERYARQKIKAFIDFRVLRRRSETERRHLMLEQVRIQAEKAEIELMSSEEQREQRRTALSTAYDLQQRLYDMEARSENLRAAKDQLALEKAEERRQAAEALEQRRLEASMLQITSWVSGQMQLSRLKKEQAAITALAVRELEEEKQKHRKVNEAKTREIASIKASNLLHQRTSQHRNQKAVETIRIQHQQKTAQEKVIAARTRIQLVQLVIDVKILTEQESTRGISQALAGVAQFYKDQLYKFARLKLLRSKYCARRILRIWRQWIHVKRVESAQQLALVKLEDGKQRQTSARRAQAWWRKWAKEQRIRRERKRIFDEHLYTIRRRASARRIQGVWRRWVQSQQKRRHQQRLAFDKHLDTIRVRANVRRIQGLWRRWVKREIDRKRQQQLAFEAHLEQIRVRANVRKIQGVWRRWVKRERERRIEQKLAAEARLEVIRTRANVCRIQRVWRRWSLREQGRRAEQQLTFTSHVEELRFRVNARKIQREWRLWVQGERVRKHVQRLAFEAQLKIIHMRAMIRKIQKVWRHWIKAECERRQ</sequence>
<feature type="region of interest" description="Disordered" evidence="2">
    <location>
        <begin position="442"/>
        <end position="466"/>
    </location>
</feature>
<reference evidence="3" key="1">
    <citation type="submission" date="2023-08" db="EMBL/GenBank/DDBJ databases">
        <title>Reference Genome Resource for the Citrus Pathogen Phytophthora citrophthora.</title>
        <authorList>
            <person name="Moller H."/>
            <person name="Coetzee B."/>
            <person name="Rose L.J."/>
            <person name="Van Niekerk J.M."/>
        </authorList>
    </citation>
    <scope>NUCLEOTIDE SEQUENCE</scope>
    <source>
        <strain evidence="3">STE-U-9442</strain>
    </source>
</reference>
<dbReference type="Proteomes" id="UP001259832">
    <property type="component" value="Unassembled WGS sequence"/>
</dbReference>
<feature type="region of interest" description="Disordered" evidence="2">
    <location>
        <begin position="62"/>
        <end position="105"/>
    </location>
</feature>
<dbReference type="EMBL" id="JASMQC010000006">
    <property type="protein sequence ID" value="KAK1944582.1"/>
    <property type="molecule type" value="Genomic_DNA"/>
</dbReference>
<feature type="region of interest" description="Disordered" evidence="2">
    <location>
        <begin position="514"/>
        <end position="534"/>
    </location>
</feature>
<accession>A0AAD9GTP8</accession>
<feature type="compositionally biased region" description="Basic and acidic residues" evidence="2">
    <location>
        <begin position="565"/>
        <end position="579"/>
    </location>
</feature>